<dbReference type="InterPro" id="IPR036102">
    <property type="entry name" value="OsmC/Ohrsf"/>
</dbReference>
<dbReference type="PANTHER" id="PTHR35368">
    <property type="entry name" value="HYDROPEROXIDE REDUCTASE"/>
    <property type="match status" value="1"/>
</dbReference>
<organism evidence="2 3">
    <name type="scientific">Nitrosomonas nitrosa</name>
    <dbReference type="NCBI Taxonomy" id="52442"/>
    <lineage>
        <taxon>Bacteria</taxon>
        <taxon>Pseudomonadati</taxon>
        <taxon>Pseudomonadota</taxon>
        <taxon>Betaproteobacteria</taxon>
        <taxon>Nitrosomonadales</taxon>
        <taxon>Nitrosomonadaceae</taxon>
        <taxon>Nitrosomonas</taxon>
    </lineage>
</organism>
<dbReference type="PANTHER" id="PTHR35368:SF1">
    <property type="entry name" value="HYDROPEROXIDE REDUCTASE"/>
    <property type="match status" value="1"/>
</dbReference>
<dbReference type="Gene3D" id="3.30.300.20">
    <property type="match status" value="1"/>
</dbReference>
<dbReference type="AlphaFoldDB" id="A0A1I4SB47"/>
<accession>A0A1I4SB47</accession>
<dbReference type="Pfam" id="PF02566">
    <property type="entry name" value="OsmC"/>
    <property type="match status" value="1"/>
</dbReference>
<dbReference type="InterPro" id="IPR015946">
    <property type="entry name" value="KH_dom-like_a/b"/>
</dbReference>
<sequence>MTQAADHTEAVTTNGVNVTALLDTIEAVKNDNELAKFKFRARNHWFNGGHNQSTIQGFYGCRAEDTTRTAPFVLDADEPPVLLGQDIGANPVEFILHALVACMTTTLVYHAAARGIKIEAVDSELEGDLDLRGFLNLAKDVRKGYQEIRVKMRVKSQAMPATLQELTKFSPVFDVVSNSVPVKVTVETYS</sequence>
<dbReference type="RefSeq" id="WP_090670669.1">
    <property type="nucleotide sequence ID" value="NZ_CAJNAP010000003.1"/>
</dbReference>
<name>A0A1I4SB47_9PROT</name>
<gene>
    <name evidence="1" type="ORF">NMYAN_110097</name>
    <name evidence="2" type="ORF">SAMN05421880_12352</name>
</gene>
<protein>
    <submittedName>
        <fullName evidence="2">Uncharacterized OsmC-related protein</fullName>
    </submittedName>
</protein>
<proteinExistence type="predicted"/>
<reference evidence="1" key="2">
    <citation type="submission" date="2021-02" db="EMBL/GenBank/DDBJ databases">
        <authorList>
            <person name="Han P."/>
        </authorList>
    </citation>
    <scope>NUCLEOTIDE SEQUENCE</scope>
    <source>
        <strain evidence="1">Nitrosomonas nitrosa 18-3D</strain>
    </source>
</reference>
<dbReference type="Proteomes" id="UP000199561">
    <property type="component" value="Unassembled WGS sequence"/>
</dbReference>
<evidence type="ECO:0000313" key="2">
    <source>
        <dbReference type="EMBL" id="SFM61718.1"/>
    </source>
</evidence>
<evidence type="ECO:0000313" key="3">
    <source>
        <dbReference type="Proteomes" id="UP000199561"/>
    </source>
</evidence>
<dbReference type="InterPro" id="IPR003718">
    <property type="entry name" value="OsmC/Ohr_fam"/>
</dbReference>
<dbReference type="STRING" id="52442.SAMN05421880_12352"/>
<keyword evidence="3" id="KW-1185">Reference proteome</keyword>
<dbReference type="Proteomes" id="UP000601736">
    <property type="component" value="Unassembled WGS sequence"/>
</dbReference>
<reference evidence="2 3" key="1">
    <citation type="submission" date="2016-10" db="EMBL/GenBank/DDBJ databases">
        <authorList>
            <person name="de Groot N.N."/>
        </authorList>
    </citation>
    <scope>NUCLEOTIDE SEQUENCE [LARGE SCALE GENOMIC DNA]</scope>
    <source>
        <strain evidence="2 3">Nm146</strain>
    </source>
</reference>
<evidence type="ECO:0000313" key="1">
    <source>
        <dbReference type="EMBL" id="CAE6491553.1"/>
    </source>
</evidence>
<dbReference type="OrthoDB" id="9789573at2"/>
<dbReference type="InterPro" id="IPR052924">
    <property type="entry name" value="OsmC/Ohr_hydroprdx_reductase"/>
</dbReference>
<dbReference type="EMBL" id="FOUF01000023">
    <property type="protein sequence ID" value="SFM61718.1"/>
    <property type="molecule type" value="Genomic_DNA"/>
</dbReference>
<dbReference type="SUPFAM" id="SSF82784">
    <property type="entry name" value="OsmC-like"/>
    <property type="match status" value="1"/>
</dbReference>
<dbReference type="EMBL" id="CAJNAP010000003">
    <property type="protein sequence ID" value="CAE6491553.1"/>
    <property type="molecule type" value="Genomic_DNA"/>
</dbReference>